<dbReference type="PROSITE" id="PS51382">
    <property type="entry name" value="SPX"/>
    <property type="match status" value="1"/>
</dbReference>
<gene>
    <name evidence="9" type="ORF">WJX75_005971</name>
</gene>
<evidence type="ECO:0000256" key="5">
    <source>
        <dbReference type="ARBA" id="ARBA00023136"/>
    </source>
</evidence>
<evidence type="ECO:0000256" key="1">
    <source>
        <dbReference type="ARBA" id="ARBA00004141"/>
    </source>
</evidence>
<dbReference type="PANTHER" id="PTHR23510">
    <property type="entry name" value="INNER MEMBRANE TRANSPORT PROTEIN YAJR"/>
    <property type="match status" value="1"/>
</dbReference>
<comment type="subcellular location">
    <subcellularLocation>
        <location evidence="1">Membrane</location>
        <topology evidence="1">Multi-pass membrane protein</topology>
    </subcellularLocation>
</comment>
<keyword evidence="4 7" id="KW-1133">Transmembrane helix</keyword>
<sequence>MRFGAKLREEARPEWTSQYIDYDLLKRKIHELVALSEDPKAEEVFKAKRHVFQGILDVHLEKVLKFYKEQLAKVRQRLADASIEAPVEARRPSGDLDAELDNLSDLAGKVTHLLSYVSLNLTAVRKILKKMAKHIRPEAPTPGYLSLDIRHPHNPGYRLVQGTFLPTTVAADLDAMAAHDELNEAAKAIRERMSALKAQDTEASTSLGEAGRRGSLRRSQSISAAERHMANFRHIVKELEEAEAQAKRNASLVHAITYQEAIAGIFKPAPPDEQATSDLAGLTLNCVVAGLYMASYMMMIPTAAEFCRHIGVSPGLVGMIAGASDFASMFATPAYSIWTNYNFKYPILAGALTCLISNVMYLLSYDARSLSLLIASRFIMGFGSSRTVSRRYIADFVSKKNRMRASTAFVCASATGMALGPLLALLLARAPSVKAGPLTFNRITLAAWIMVVSWLAFTVAWLALFKDPLKEQRRRHRLLVAAESDLEQPLLPQSPTAVEPIKEVPEAAAPEELGQSAFSWWDASMQATLAAVLCLWALKLVQQGYVDGLPIFTGLIYGWSGSETGLLLAVLGIASIPLSFLVGYMSPHISDRSLTAAALLATLLGAALCTRAGNAHDPAAYFGGGAILYMGSLILEGASMCLLSKVLPLKLTRGFFNAGLLTTEAGTLGRFSGNIVMSVVARLTGVDSNQELLRFGLTLYGIFSALLLLIGFYMLAVWRKLTT</sequence>
<dbReference type="PANTHER" id="PTHR23510:SF64">
    <property type="entry name" value="INNER MEMBRANE TRANSPORT PROTEIN YAJR"/>
    <property type="match status" value="1"/>
</dbReference>
<dbReference type="InterPro" id="IPR004331">
    <property type="entry name" value="SPX_dom"/>
</dbReference>
<dbReference type="InterPro" id="IPR051068">
    <property type="entry name" value="MFS_Domain-Containing_Protein"/>
</dbReference>
<evidence type="ECO:0000256" key="4">
    <source>
        <dbReference type="ARBA" id="ARBA00022989"/>
    </source>
</evidence>
<evidence type="ECO:0000256" key="3">
    <source>
        <dbReference type="ARBA" id="ARBA00022692"/>
    </source>
</evidence>
<protein>
    <recommendedName>
        <fullName evidence="8">SPX domain-containing protein</fullName>
    </recommendedName>
</protein>
<feature type="transmembrane region" description="Helical" evidence="7">
    <location>
        <begin position="565"/>
        <end position="584"/>
    </location>
</feature>
<dbReference type="Pfam" id="PF07690">
    <property type="entry name" value="MFS_1"/>
    <property type="match status" value="1"/>
</dbReference>
<feature type="region of interest" description="Disordered" evidence="6">
    <location>
        <begin position="198"/>
        <end position="218"/>
    </location>
</feature>
<feature type="transmembrane region" description="Helical" evidence="7">
    <location>
        <begin position="596"/>
        <end position="613"/>
    </location>
</feature>
<dbReference type="InterPro" id="IPR045264">
    <property type="entry name" value="SPXM_SPX_plant"/>
</dbReference>
<dbReference type="SUPFAM" id="SSF103473">
    <property type="entry name" value="MFS general substrate transporter"/>
    <property type="match status" value="1"/>
</dbReference>
<keyword evidence="5 7" id="KW-0472">Membrane</keyword>
<comment type="caution">
    <text evidence="9">The sequence shown here is derived from an EMBL/GenBank/DDBJ whole genome shotgun (WGS) entry which is preliminary data.</text>
</comment>
<organism evidence="9 10">
    <name type="scientific">Coccomyxa subellipsoidea</name>
    <dbReference type="NCBI Taxonomy" id="248742"/>
    <lineage>
        <taxon>Eukaryota</taxon>
        <taxon>Viridiplantae</taxon>
        <taxon>Chlorophyta</taxon>
        <taxon>core chlorophytes</taxon>
        <taxon>Trebouxiophyceae</taxon>
        <taxon>Trebouxiophyceae incertae sedis</taxon>
        <taxon>Coccomyxaceae</taxon>
        <taxon>Coccomyxa</taxon>
    </lineage>
</organism>
<feature type="transmembrane region" description="Helical" evidence="7">
    <location>
        <begin position="655"/>
        <end position="677"/>
    </location>
</feature>
<evidence type="ECO:0000256" key="6">
    <source>
        <dbReference type="SAM" id="MobiDB-lite"/>
    </source>
</evidence>
<dbReference type="CDD" id="cd14479">
    <property type="entry name" value="SPX-MFS_plant"/>
    <property type="match status" value="1"/>
</dbReference>
<feature type="transmembrane region" description="Helical" evidence="7">
    <location>
        <begin position="619"/>
        <end position="643"/>
    </location>
</feature>
<evidence type="ECO:0000259" key="8">
    <source>
        <dbReference type="PROSITE" id="PS51382"/>
    </source>
</evidence>
<keyword evidence="10" id="KW-1185">Reference proteome</keyword>
<dbReference type="EMBL" id="JALJOT010000004">
    <property type="protein sequence ID" value="KAK9915918.1"/>
    <property type="molecule type" value="Genomic_DNA"/>
</dbReference>
<dbReference type="InterPro" id="IPR036259">
    <property type="entry name" value="MFS_trans_sf"/>
</dbReference>
<evidence type="ECO:0000313" key="10">
    <source>
        <dbReference type="Proteomes" id="UP001491310"/>
    </source>
</evidence>
<feature type="transmembrane region" description="Helical" evidence="7">
    <location>
        <begin position="697"/>
        <end position="718"/>
    </location>
</feature>
<dbReference type="Proteomes" id="UP001491310">
    <property type="component" value="Unassembled WGS sequence"/>
</dbReference>
<feature type="transmembrane region" description="Helical" evidence="7">
    <location>
        <begin position="282"/>
        <end position="304"/>
    </location>
</feature>
<accession>A0ABR2YVV1</accession>
<name>A0ABR2YVV1_9CHLO</name>
<evidence type="ECO:0000256" key="7">
    <source>
        <dbReference type="SAM" id="Phobius"/>
    </source>
</evidence>
<feature type="transmembrane region" description="Helical" evidence="7">
    <location>
        <begin position="345"/>
        <end position="363"/>
    </location>
</feature>
<dbReference type="Gene3D" id="1.20.1250.20">
    <property type="entry name" value="MFS general substrate transporter like domains"/>
    <property type="match status" value="1"/>
</dbReference>
<feature type="domain" description="SPX" evidence="8">
    <location>
        <begin position="1"/>
        <end position="145"/>
    </location>
</feature>
<feature type="transmembrane region" description="Helical" evidence="7">
    <location>
        <begin position="316"/>
        <end position="338"/>
    </location>
</feature>
<evidence type="ECO:0000313" key="9">
    <source>
        <dbReference type="EMBL" id="KAK9915918.1"/>
    </source>
</evidence>
<feature type="transmembrane region" description="Helical" evidence="7">
    <location>
        <begin position="409"/>
        <end position="431"/>
    </location>
</feature>
<feature type="transmembrane region" description="Helical" evidence="7">
    <location>
        <begin position="527"/>
        <end position="545"/>
    </location>
</feature>
<keyword evidence="3 7" id="KW-0812">Transmembrane</keyword>
<reference evidence="9 10" key="1">
    <citation type="journal article" date="2024" name="Nat. Commun.">
        <title>Phylogenomics reveals the evolutionary origins of lichenization in chlorophyte algae.</title>
        <authorList>
            <person name="Puginier C."/>
            <person name="Libourel C."/>
            <person name="Otte J."/>
            <person name="Skaloud P."/>
            <person name="Haon M."/>
            <person name="Grisel S."/>
            <person name="Petersen M."/>
            <person name="Berrin J.G."/>
            <person name="Delaux P.M."/>
            <person name="Dal Grande F."/>
            <person name="Keller J."/>
        </authorList>
    </citation>
    <scope>NUCLEOTIDE SEQUENCE [LARGE SCALE GENOMIC DNA]</scope>
    <source>
        <strain evidence="9 10">SAG 216-7</strain>
    </source>
</reference>
<dbReference type="Pfam" id="PF03105">
    <property type="entry name" value="SPX"/>
    <property type="match status" value="1"/>
</dbReference>
<comment type="similarity">
    <text evidence="2">Belongs to the major facilitator superfamily.</text>
</comment>
<proteinExistence type="inferred from homology"/>
<feature type="transmembrane region" description="Helical" evidence="7">
    <location>
        <begin position="443"/>
        <end position="465"/>
    </location>
</feature>
<evidence type="ECO:0000256" key="2">
    <source>
        <dbReference type="ARBA" id="ARBA00008335"/>
    </source>
</evidence>
<dbReference type="InterPro" id="IPR011701">
    <property type="entry name" value="MFS"/>
</dbReference>